<organism evidence="2 3">
    <name type="scientific">Hebeloma cylindrosporum</name>
    <dbReference type="NCBI Taxonomy" id="76867"/>
    <lineage>
        <taxon>Eukaryota</taxon>
        <taxon>Fungi</taxon>
        <taxon>Dikarya</taxon>
        <taxon>Basidiomycota</taxon>
        <taxon>Agaricomycotina</taxon>
        <taxon>Agaricomycetes</taxon>
        <taxon>Agaricomycetidae</taxon>
        <taxon>Agaricales</taxon>
        <taxon>Agaricineae</taxon>
        <taxon>Hymenogastraceae</taxon>
        <taxon>Hebeloma</taxon>
    </lineage>
</organism>
<feature type="non-terminal residue" evidence="2">
    <location>
        <position position="1"/>
    </location>
</feature>
<dbReference type="AlphaFoldDB" id="A0A0C2Z9J2"/>
<evidence type="ECO:0000313" key="3">
    <source>
        <dbReference type="Proteomes" id="UP000053424"/>
    </source>
</evidence>
<keyword evidence="1" id="KW-1133">Transmembrane helix</keyword>
<gene>
    <name evidence="2" type="ORF">M413DRAFT_49135</name>
</gene>
<protein>
    <recommendedName>
        <fullName evidence="4">ABC transmembrane type-1 domain-containing protein</fullName>
    </recommendedName>
</protein>
<dbReference type="EMBL" id="KN831768">
    <property type="protein sequence ID" value="KIM49812.1"/>
    <property type="molecule type" value="Genomic_DNA"/>
</dbReference>
<keyword evidence="1" id="KW-0812">Transmembrane</keyword>
<evidence type="ECO:0000313" key="2">
    <source>
        <dbReference type="EMBL" id="KIM49812.1"/>
    </source>
</evidence>
<dbReference type="HOGENOM" id="CLU_046025_16_2_1"/>
<reference evidence="2 3" key="1">
    <citation type="submission" date="2014-04" db="EMBL/GenBank/DDBJ databases">
        <authorList>
            <consortium name="DOE Joint Genome Institute"/>
            <person name="Kuo A."/>
            <person name="Gay G."/>
            <person name="Dore J."/>
            <person name="Kohler A."/>
            <person name="Nagy L.G."/>
            <person name="Floudas D."/>
            <person name="Copeland A."/>
            <person name="Barry K.W."/>
            <person name="Cichocki N."/>
            <person name="Veneault-Fourrey C."/>
            <person name="LaButti K."/>
            <person name="Lindquist E.A."/>
            <person name="Lipzen A."/>
            <person name="Lundell T."/>
            <person name="Morin E."/>
            <person name="Murat C."/>
            <person name="Sun H."/>
            <person name="Tunlid A."/>
            <person name="Henrissat B."/>
            <person name="Grigoriev I.V."/>
            <person name="Hibbett D.S."/>
            <person name="Martin F."/>
            <person name="Nordberg H.P."/>
            <person name="Cantor M.N."/>
            <person name="Hua S.X."/>
        </authorList>
    </citation>
    <scope>NUCLEOTIDE SEQUENCE [LARGE SCALE GENOMIC DNA]</scope>
    <source>
        <strain evidence="3">h7</strain>
    </source>
</reference>
<sequence length="82" mass="9306">LYYLAFPNDRAYIKCVAYGIYTLEFTQSILIMEDGFRIFVTSFGDIEAIDQVGTTWFSVPILTAIATLIVQVFYAHRISVLA</sequence>
<feature type="transmembrane region" description="Helical" evidence="1">
    <location>
        <begin position="56"/>
        <end position="75"/>
    </location>
</feature>
<proteinExistence type="predicted"/>
<reference evidence="3" key="2">
    <citation type="submission" date="2015-01" db="EMBL/GenBank/DDBJ databases">
        <title>Evolutionary Origins and Diversification of the Mycorrhizal Mutualists.</title>
        <authorList>
            <consortium name="DOE Joint Genome Institute"/>
            <consortium name="Mycorrhizal Genomics Consortium"/>
            <person name="Kohler A."/>
            <person name="Kuo A."/>
            <person name="Nagy L.G."/>
            <person name="Floudas D."/>
            <person name="Copeland A."/>
            <person name="Barry K.W."/>
            <person name="Cichocki N."/>
            <person name="Veneault-Fourrey C."/>
            <person name="LaButti K."/>
            <person name="Lindquist E.A."/>
            <person name="Lipzen A."/>
            <person name="Lundell T."/>
            <person name="Morin E."/>
            <person name="Murat C."/>
            <person name="Riley R."/>
            <person name="Ohm R."/>
            <person name="Sun H."/>
            <person name="Tunlid A."/>
            <person name="Henrissat B."/>
            <person name="Grigoriev I.V."/>
            <person name="Hibbett D.S."/>
            <person name="Martin F."/>
        </authorList>
    </citation>
    <scope>NUCLEOTIDE SEQUENCE [LARGE SCALE GENOMIC DNA]</scope>
    <source>
        <strain evidence="3">h7</strain>
    </source>
</reference>
<evidence type="ECO:0000256" key="1">
    <source>
        <dbReference type="SAM" id="Phobius"/>
    </source>
</evidence>
<evidence type="ECO:0008006" key="4">
    <source>
        <dbReference type="Google" id="ProtNLM"/>
    </source>
</evidence>
<keyword evidence="1" id="KW-0472">Membrane</keyword>
<dbReference type="OrthoDB" id="3053835at2759"/>
<name>A0A0C2Z9J2_HEBCY</name>
<feature type="non-terminal residue" evidence="2">
    <location>
        <position position="82"/>
    </location>
</feature>
<keyword evidence="3" id="KW-1185">Reference proteome</keyword>
<accession>A0A0C2Z9J2</accession>
<dbReference type="Proteomes" id="UP000053424">
    <property type="component" value="Unassembled WGS sequence"/>
</dbReference>